<gene>
    <name evidence="1" type="ORF">KUCAC02_027168</name>
</gene>
<reference evidence="1" key="1">
    <citation type="submission" date="2022-05" db="EMBL/GenBank/DDBJ databases">
        <title>Chromosome-level genome of Chaenocephalus aceratus.</title>
        <authorList>
            <person name="Park H."/>
        </authorList>
    </citation>
    <scope>NUCLEOTIDE SEQUENCE</scope>
    <source>
        <strain evidence="1">KU_202001</strain>
    </source>
</reference>
<accession>A0ACB9W2S9</accession>
<sequence length="68" mass="7209">MCPSHSPPPYVSCAGREEDKLDPTGAGTSEVGMASRWGRCSPDCSRNPQDHTSAETGLDCCPKENKGL</sequence>
<proteinExistence type="predicted"/>
<evidence type="ECO:0000313" key="1">
    <source>
        <dbReference type="EMBL" id="KAI4807356.1"/>
    </source>
</evidence>
<organism evidence="1 2">
    <name type="scientific">Chaenocephalus aceratus</name>
    <name type="common">Blackfin icefish</name>
    <name type="synonym">Chaenichthys aceratus</name>
    <dbReference type="NCBI Taxonomy" id="36190"/>
    <lineage>
        <taxon>Eukaryota</taxon>
        <taxon>Metazoa</taxon>
        <taxon>Chordata</taxon>
        <taxon>Craniata</taxon>
        <taxon>Vertebrata</taxon>
        <taxon>Euteleostomi</taxon>
        <taxon>Actinopterygii</taxon>
        <taxon>Neopterygii</taxon>
        <taxon>Teleostei</taxon>
        <taxon>Neoteleostei</taxon>
        <taxon>Acanthomorphata</taxon>
        <taxon>Eupercaria</taxon>
        <taxon>Perciformes</taxon>
        <taxon>Notothenioidei</taxon>
        <taxon>Channichthyidae</taxon>
        <taxon>Chaenocephalus</taxon>
    </lineage>
</organism>
<evidence type="ECO:0000313" key="2">
    <source>
        <dbReference type="Proteomes" id="UP001057452"/>
    </source>
</evidence>
<dbReference type="Proteomes" id="UP001057452">
    <property type="component" value="Chromosome 19"/>
</dbReference>
<protein>
    <submittedName>
        <fullName evidence="1">Uncharacterized protein</fullName>
    </submittedName>
</protein>
<keyword evidence="2" id="KW-1185">Reference proteome</keyword>
<dbReference type="EMBL" id="CM043803">
    <property type="protein sequence ID" value="KAI4807356.1"/>
    <property type="molecule type" value="Genomic_DNA"/>
</dbReference>
<name>A0ACB9W2S9_CHAAC</name>
<comment type="caution">
    <text evidence="1">The sequence shown here is derived from an EMBL/GenBank/DDBJ whole genome shotgun (WGS) entry which is preliminary data.</text>
</comment>